<comment type="similarity">
    <text evidence="3">Belongs to the methyl-accepting chemotaxis (MCP) protein family.</text>
</comment>
<dbReference type="Pfam" id="PF00672">
    <property type="entry name" value="HAMP"/>
    <property type="match status" value="1"/>
</dbReference>
<proteinExistence type="inferred from homology"/>
<evidence type="ECO:0000256" key="2">
    <source>
        <dbReference type="ARBA" id="ARBA00023224"/>
    </source>
</evidence>
<dbReference type="RefSeq" id="WP_209538472.1">
    <property type="nucleotide sequence ID" value="NZ_CP053381.1"/>
</dbReference>
<dbReference type="Pfam" id="PF12729">
    <property type="entry name" value="4HB_MCP_1"/>
    <property type="match status" value="1"/>
</dbReference>
<dbReference type="InterPro" id="IPR024478">
    <property type="entry name" value="HlyB_4HB_MCP"/>
</dbReference>
<evidence type="ECO:0000259" key="8">
    <source>
        <dbReference type="PROSITE" id="PS50885"/>
    </source>
</evidence>
<keyword evidence="6" id="KW-0472">Membrane</keyword>
<evidence type="ECO:0000256" key="4">
    <source>
        <dbReference type="PROSITE-ProRule" id="PRU00284"/>
    </source>
</evidence>
<name>A0ABX7W0T1_9GAMM</name>
<keyword evidence="6" id="KW-0812">Transmembrane</keyword>
<evidence type="ECO:0000313" key="10">
    <source>
        <dbReference type="Proteomes" id="UP000671868"/>
    </source>
</evidence>
<feature type="region of interest" description="Disordered" evidence="5">
    <location>
        <begin position="518"/>
        <end position="570"/>
    </location>
</feature>
<dbReference type="InterPro" id="IPR004089">
    <property type="entry name" value="MCPsignal_dom"/>
</dbReference>
<keyword evidence="6" id="KW-1133">Transmembrane helix</keyword>
<dbReference type="InterPro" id="IPR003660">
    <property type="entry name" value="HAMP_dom"/>
</dbReference>
<reference evidence="9 10" key="1">
    <citation type="journal article" date="2021" name="Front. Microbiol.">
        <title>Aerobic Denitrification and Heterotrophic Sulfur Oxidation in the Genus Halomonas Revealed by Six Novel Species Characterizations and Genome-Based Analysis.</title>
        <authorList>
            <person name="Wang L."/>
            <person name="Shao Z."/>
        </authorList>
    </citation>
    <scope>NUCLEOTIDE SEQUENCE [LARGE SCALE GENOMIC DNA]</scope>
    <source>
        <strain evidence="9 10">MCCC 1A11059</strain>
    </source>
</reference>
<feature type="transmembrane region" description="Helical" evidence="6">
    <location>
        <begin position="197"/>
        <end position="217"/>
    </location>
</feature>
<dbReference type="InterPro" id="IPR004090">
    <property type="entry name" value="Chemotax_Me-accpt_rcpt"/>
</dbReference>
<dbReference type="CDD" id="cd11386">
    <property type="entry name" value="MCP_signal"/>
    <property type="match status" value="1"/>
</dbReference>
<dbReference type="CDD" id="cd06225">
    <property type="entry name" value="HAMP"/>
    <property type="match status" value="1"/>
</dbReference>
<evidence type="ECO:0000256" key="5">
    <source>
        <dbReference type="SAM" id="MobiDB-lite"/>
    </source>
</evidence>
<dbReference type="PROSITE" id="PS50885">
    <property type="entry name" value="HAMP"/>
    <property type="match status" value="1"/>
</dbReference>
<evidence type="ECO:0000259" key="7">
    <source>
        <dbReference type="PROSITE" id="PS50111"/>
    </source>
</evidence>
<dbReference type="InterPro" id="IPR051310">
    <property type="entry name" value="MCP_chemotaxis"/>
</dbReference>
<dbReference type="Proteomes" id="UP000671868">
    <property type="component" value="Chromosome"/>
</dbReference>
<feature type="compositionally biased region" description="Low complexity" evidence="5">
    <location>
        <begin position="523"/>
        <end position="539"/>
    </location>
</feature>
<evidence type="ECO:0000256" key="6">
    <source>
        <dbReference type="SAM" id="Phobius"/>
    </source>
</evidence>
<evidence type="ECO:0000313" key="9">
    <source>
        <dbReference type="EMBL" id="QTP53795.1"/>
    </source>
</evidence>
<keyword evidence="2 4" id="KW-0807">Transducer</keyword>
<feature type="domain" description="Methyl-accepting transducer" evidence="7">
    <location>
        <begin position="275"/>
        <end position="504"/>
    </location>
</feature>
<accession>A0ABX7W0T1</accession>
<gene>
    <name evidence="9" type="ORF">HNO51_03340</name>
</gene>
<dbReference type="SMART" id="SM00304">
    <property type="entry name" value="HAMP"/>
    <property type="match status" value="1"/>
</dbReference>
<feature type="domain" description="HAMP" evidence="8">
    <location>
        <begin position="218"/>
        <end position="270"/>
    </location>
</feature>
<dbReference type="SUPFAM" id="SSF58104">
    <property type="entry name" value="Methyl-accepting chemotaxis protein (MCP) signaling domain"/>
    <property type="match status" value="1"/>
</dbReference>
<dbReference type="EMBL" id="CP053381">
    <property type="protein sequence ID" value="QTP53795.1"/>
    <property type="molecule type" value="Genomic_DNA"/>
</dbReference>
<dbReference type="PANTHER" id="PTHR43531:SF14">
    <property type="entry name" value="METHYL-ACCEPTING CHEMOTAXIS PROTEIN I-RELATED"/>
    <property type="match status" value="1"/>
</dbReference>
<protein>
    <submittedName>
        <fullName evidence="9">HAMP domain-containing protein</fullName>
    </submittedName>
</protein>
<keyword evidence="1" id="KW-0488">Methylation</keyword>
<keyword evidence="10" id="KW-1185">Reference proteome</keyword>
<dbReference type="SMART" id="SM00283">
    <property type="entry name" value="MA"/>
    <property type="match status" value="1"/>
</dbReference>
<feature type="compositionally biased region" description="Basic and acidic residues" evidence="5">
    <location>
        <begin position="543"/>
        <end position="563"/>
    </location>
</feature>
<organism evidence="9 10">
    <name type="scientific">Billgrantia sulfidoxydans</name>
    <dbReference type="NCBI Taxonomy" id="2733484"/>
    <lineage>
        <taxon>Bacteria</taxon>
        <taxon>Pseudomonadati</taxon>
        <taxon>Pseudomonadota</taxon>
        <taxon>Gammaproteobacteria</taxon>
        <taxon>Oceanospirillales</taxon>
        <taxon>Halomonadaceae</taxon>
        <taxon>Billgrantia</taxon>
    </lineage>
</organism>
<dbReference type="PROSITE" id="PS50111">
    <property type="entry name" value="CHEMOTAXIS_TRANSDUC_2"/>
    <property type="match status" value="1"/>
</dbReference>
<sequence length="570" mass="62216">MSLTIKARLTLLCILLVGLLVAIGGLGLHAMNSMERSMATLYEESLIPTRQLGHINALMRDNQMLLGMLSSHDPRLEESDQYEDATSTFLDRIQENSANISSIWNEYKQSNLTPEELELSAQFDELRSRFVTEGLGQAMSLYEQGEYRRANLAMYRTATPQFYAANEPLRALIEMQDRVADELFSEAQATGVMSRNISLVAMLLALLTAAGLSWWITRSIDRPLKRMMGYFSRMAEGKLDNEIRVDSRDEIGQTLQMLDRMQAKLRQLILSIQQSSDSIATGAAQIAAGNTDLSQRTEEQASSLQETATSMEQVAKSVKGNTEHTAQANELAQLTSDSATAGGEKTGLAVAKMRELSESSEKINGIISVIDSISFQTNILALNASVEAARAGEQGRGFAVVAQEVRKLAQHSADAAKEIQQLISLNADIVQEGSQYVDEAGAAMREILDRVQKVSALMEDVALGSEQQNAAVSQVSIAVTQMDEVTQQNAALVEQTANASASLEEQANELKRSVETFDVGQGSTSSATATAASLTNSAARQKLPVDPKPKSDHAHKEERKENEASPWETF</sequence>
<evidence type="ECO:0000256" key="1">
    <source>
        <dbReference type="ARBA" id="ARBA00022481"/>
    </source>
</evidence>
<dbReference type="Gene3D" id="1.10.287.950">
    <property type="entry name" value="Methyl-accepting chemotaxis protein"/>
    <property type="match status" value="1"/>
</dbReference>
<dbReference type="PRINTS" id="PR00260">
    <property type="entry name" value="CHEMTRNSDUCR"/>
</dbReference>
<dbReference type="PANTHER" id="PTHR43531">
    <property type="entry name" value="PROTEIN ICFG"/>
    <property type="match status" value="1"/>
</dbReference>
<evidence type="ECO:0000256" key="3">
    <source>
        <dbReference type="ARBA" id="ARBA00029447"/>
    </source>
</evidence>
<dbReference type="Pfam" id="PF00015">
    <property type="entry name" value="MCPsignal"/>
    <property type="match status" value="1"/>
</dbReference>